<evidence type="ECO:0000256" key="1">
    <source>
        <dbReference type="SAM" id="Phobius"/>
    </source>
</evidence>
<keyword evidence="3" id="KW-1185">Reference proteome</keyword>
<comment type="caution">
    <text evidence="2">The sequence shown here is derived from an EMBL/GenBank/DDBJ whole genome shotgun (WGS) entry which is preliminary data.</text>
</comment>
<organism evidence="2 3">
    <name type="scientific">Staphylococcus marylandisciuri</name>
    <dbReference type="NCBI Taxonomy" id="2981529"/>
    <lineage>
        <taxon>Bacteria</taxon>
        <taxon>Bacillati</taxon>
        <taxon>Bacillota</taxon>
        <taxon>Bacilli</taxon>
        <taxon>Bacillales</taxon>
        <taxon>Staphylococcaceae</taxon>
        <taxon>Staphylococcus</taxon>
    </lineage>
</organism>
<name>A0ABT2QPF9_9STAP</name>
<accession>A0ABT2QPF9</accession>
<keyword evidence="1" id="KW-0472">Membrane</keyword>
<dbReference type="RefSeq" id="WP_262855329.1">
    <property type="nucleotide sequence ID" value="NZ_JAOPKZ010000005.1"/>
</dbReference>
<keyword evidence="1" id="KW-1133">Transmembrane helix</keyword>
<proteinExistence type="predicted"/>
<reference evidence="2 3" key="1">
    <citation type="journal article" date="2023" name="Int. J. Syst. Evol. Microbiol.">
        <title>Streptococcus sciuri sp. nov., Staphylococcus marylandisciuri sp. nov. and Staphylococcus americanisciuri sp. nov., isolated from faeces of eastern grey squirrel (Sciurus carolinensis).</title>
        <authorList>
            <person name="Volokhov D.V."/>
            <person name="Zagorodnyaya T.A."/>
            <person name="Furtak V.A."/>
            <person name="Nattanmai G."/>
            <person name="Randall L."/>
            <person name="Jose S."/>
            <person name="Gao Y."/>
            <person name="Eisenberg T."/>
            <person name="Delmonte P."/>
            <person name="Blom J."/>
            <person name="Mitchell K.K."/>
        </authorList>
    </citation>
    <scope>NUCLEOTIDE SEQUENCE [LARGE SCALE GENOMIC DNA]</scope>
    <source>
        <strain evidence="2 3">SQ8-PEA</strain>
    </source>
</reference>
<protein>
    <submittedName>
        <fullName evidence="2">Uncharacterized protein</fullName>
    </submittedName>
</protein>
<feature type="transmembrane region" description="Helical" evidence="1">
    <location>
        <begin position="5"/>
        <end position="23"/>
    </location>
</feature>
<keyword evidence="1" id="KW-0812">Transmembrane</keyword>
<dbReference type="EMBL" id="JAOPKZ010000005">
    <property type="protein sequence ID" value="MCU5745858.1"/>
    <property type="molecule type" value="Genomic_DNA"/>
</dbReference>
<evidence type="ECO:0000313" key="2">
    <source>
        <dbReference type="EMBL" id="MCU5745858.1"/>
    </source>
</evidence>
<feature type="transmembrane region" description="Helical" evidence="1">
    <location>
        <begin position="35"/>
        <end position="53"/>
    </location>
</feature>
<gene>
    <name evidence="2" type="ORF">N9R04_03865</name>
</gene>
<evidence type="ECO:0000313" key="3">
    <source>
        <dbReference type="Proteomes" id="UP001209553"/>
    </source>
</evidence>
<sequence>MLIKFAVLFILLVISSMITLYLTHEGTWPNLLFKSLSLSIIIVFLFHYIRFLINFNRN</sequence>
<dbReference type="Proteomes" id="UP001209553">
    <property type="component" value="Unassembled WGS sequence"/>
</dbReference>